<dbReference type="SMART" id="SM00731">
    <property type="entry name" value="SprT"/>
    <property type="match status" value="1"/>
</dbReference>
<feature type="compositionally biased region" description="Polar residues" evidence="1">
    <location>
        <begin position="113"/>
        <end position="123"/>
    </location>
</feature>
<evidence type="ECO:0000259" key="2">
    <source>
        <dbReference type="SMART" id="SM00731"/>
    </source>
</evidence>
<evidence type="ECO:0000313" key="3">
    <source>
        <dbReference type="EMBL" id="KAF4669358.1"/>
    </source>
</evidence>
<dbReference type="Proteomes" id="UP000591131">
    <property type="component" value="Unassembled WGS sequence"/>
</dbReference>
<evidence type="ECO:0000256" key="1">
    <source>
        <dbReference type="SAM" id="MobiDB-lite"/>
    </source>
</evidence>
<name>A0A7J6MCN6_PERCH</name>
<keyword evidence="4" id="KW-1185">Reference proteome</keyword>
<feature type="compositionally biased region" description="Basic residues" evidence="1">
    <location>
        <begin position="270"/>
        <end position="282"/>
    </location>
</feature>
<dbReference type="EMBL" id="JAAPAO010000172">
    <property type="protein sequence ID" value="KAF4669358.1"/>
    <property type="molecule type" value="Genomic_DNA"/>
</dbReference>
<dbReference type="PANTHER" id="PTHR23099">
    <property type="entry name" value="TRANSCRIPTIONAL REGULATOR"/>
    <property type="match status" value="1"/>
</dbReference>
<feature type="compositionally biased region" description="Basic and acidic residues" evidence="1">
    <location>
        <begin position="181"/>
        <end position="195"/>
    </location>
</feature>
<dbReference type="OrthoDB" id="20772at2759"/>
<dbReference type="Pfam" id="PF10263">
    <property type="entry name" value="SprT-like"/>
    <property type="match status" value="1"/>
</dbReference>
<dbReference type="GO" id="GO:0005634">
    <property type="term" value="C:nucleus"/>
    <property type="evidence" value="ECO:0007669"/>
    <property type="project" value="TreeGrafter"/>
</dbReference>
<feature type="compositionally biased region" description="Basic and acidic residues" evidence="1">
    <location>
        <begin position="207"/>
        <end position="224"/>
    </location>
</feature>
<sequence length="465" mass="52078">MSIFETANESRRSSSDSFVSLASSGEAPLKVAPTVVTEQSTETNFSLTEISSILPTVNFFVETTSTFDLSITPTHSRLSLSPGKPCGASEGTNNPEADIESPALVDDEEPPTVEQTVSQTSAVATEPALESRKTEDPHEPLSPPEFPLTETPPRSPTVALPTEPVELSDSGTDDEQQLDQIRMDRRTQADPDRRLTSVLVDDMDSDSDNRPMEEEELSREKPDQENTPQTSNKERELPPYMTLTPAHYRHGNNKKDDDSDDDALLTPMRSTRRRRPQSRKKTPQSLRTPVGDADDSDELPEGDFGLLRKALVSEWYPRMNEQVFDNRLPLDMEITWNNRMLTTAGVTVFKKGVCRIELSTKVLDRPLRVCKTLLHEMCHAAQFILSGELRPPHGPAFKKWARIASAVFPQYTVTISHSYEVRAKYSFLCTDCGHKLSRHTKSVNVYTQRCKRCGGQLIQDKTSQL</sequence>
<feature type="compositionally biased region" description="Basic and acidic residues" evidence="1">
    <location>
        <begin position="129"/>
        <end position="139"/>
    </location>
</feature>
<feature type="domain" description="SprT-like" evidence="2">
    <location>
        <begin position="309"/>
        <end position="460"/>
    </location>
</feature>
<accession>A0A7J6MCN6</accession>
<proteinExistence type="predicted"/>
<evidence type="ECO:0000313" key="4">
    <source>
        <dbReference type="Proteomes" id="UP000591131"/>
    </source>
</evidence>
<reference evidence="3 4" key="1">
    <citation type="submission" date="2020-04" db="EMBL/GenBank/DDBJ databases">
        <title>Perkinsus chesapeaki whole genome sequence.</title>
        <authorList>
            <person name="Bogema D.R."/>
        </authorList>
    </citation>
    <scope>NUCLEOTIDE SEQUENCE [LARGE SCALE GENOMIC DNA]</scope>
    <source>
        <strain evidence="3">ATCC PRA-425</strain>
    </source>
</reference>
<feature type="region of interest" description="Disordered" evidence="1">
    <location>
        <begin position="73"/>
        <end position="300"/>
    </location>
</feature>
<dbReference type="PANTHER" id="PTHR23099:SF0">
    <property type="entry name" value="GERM CELL NUCLEAR ACIDIC PROTEIN"/>
    <property type="match status" value="1"/>
</dbReference>
<dbReference type="AlphaFoldDB" id="A0A7J6MCN6"/>
<comment type="caution">
    <text evidence="3">The sequence shown here is derived from an EMBL/GenBank/DDBJ whole genome shotgun (WGS) entry which is preliminary data.</text>
</comment>
<gene>
    <name evidence="3" type="ORF">FOL47_002580</name>
</gene>
<organism evidence="3 4">
    <name type="scientific">Perkinsus chesapeaki</name>
    <name type="common">Clam parasite</name>
    <name type="synonym">Perkinsus andrewsi</name>
    <dbReference type="NCBI Taxonomy" id="330153"/>
    <lineage>
        <taxon>Eukaryota</taxon>
        <taxon>Sar</taxon>
        <taxon>Alveolata</taxon>
        <taxon>Perkinsozoa</taxon>
        <taxon>Perkinsea</taxon>
        <taxon>Perkinsida</taxon>
        <taxon>Perkinsidae</taxon>
        <taxon>Perkinsus</taxon>
    </lineage>
</organism>
<dbReference type="InterPro" id="IPR006640">
    <property type="entry name" value="SprT-like_domain"/>
</dbReference>
<protein>
    <recommendedName>
        <fullName evidence="2">SprT-like domain-containing protein</fullName>
    </recommendedName>
</protein>
<dbReference type="GO" id="GO:0006950">
    <property type="term" value="P:response to stress"/>
    <property type="evidence" value="ECO:0007669"/>
    <property type="project" value="UniProtKB-ARBA"/>
</dbReference>